<gene>
    <name evidence="4" type="ORF">Plil01_001022700</name>
</gene>
<dbReference type="SMART" id="SM00240">
    <property type="entry name" value="FHA"/>
    <property type="match status" value="1"/>
</dbReference>
<sequence length="804" mass="86164">MVENATINPTHLIKCDTARLGAVHLAATFENLGGMAPSPPPCFRLEATRGPHAGEVHRHCWRPHDTEASPVSSVAPLSIGRRKRCWLRLQSDLEVSSVHAELRVAEGDCDASLVLRDVKSTNGTKLNGKPLKAQQDFALKDGDLIGVGRTGLRFVQVAHGPRCGEEGDSDTVTAALTPSATPSVKAAPVVIVLDEESAEEMEAPVLSSSAPISALAENSDVVSAAAGSSETSADQPDTEPSHGELSLKVAQTAVVRADTNEGKREGVGLSVPRKARPPKEKGDKTGGVAEFTPEEATCTVCGAVIGRLDLLEQQAHLNKCLGGRVAAKTADSTGAKSKARKRGSATAGTTRAKKTKKLKADKGGDDIATAPKAKKPRKRKRVGTGEDIELALALAPTSKLSKEEQTDLQLATTKKKLEQLDEQMAKLAKRRANLVKTLDRLERTKEKLRKSQVLPPAKVVKCLNLEAALSTIFPSNRQAHPRINYESKEASVVAARYAPAKGIATDCDEEKRTELMAIAAISMWSRASQQLFGLQRDTLLYRNSVLRTFIDDDKDFDTSIIDIGNDNEDDDDDNGDAGIVDVERDDESEVKAESENTDSVDANQAPESASHDAEVPDVVKRVFPNWQRDLAFLQDQSAEELEMALVAMNEAVAQLEEAAVDIGALQQAGKELREPSDASLPASPKEQRLACEYMARVMTQLITERRKRVDAIEPDEELKEQPVIDLLNSSGEDVQPVIDLLNSSGEDVQPQEVEIIGASDNEAEEEPFFQELPKVAAACGLTGASAEAAASGMPTSANSAAAHG</sequence>
<dbReference type="AlphaFoldDB" id="A0A9W6U2U6"/>
<reference evidence="4" key="1">
    <citation type="submission" date="2023-04" db="EMBL/GenBank/DDBJ databases">
        <title>Phytophthora lilii NBRC 32176.</title>
        <authorList>
            <person name="Ichikawa N."/>
            <person name="Sato H."/>
            <person name="Tonouchi N."/>
        </authorList>
    </citation>
    <scope>NUCLEOTIDE SEQUENCE</scope>
    <source>
        <strain evidence="4">NBRC 32176</strain>
    </source>
</reference>
<feature type="region of interest" description="Disordered" evidence="2">
    <location>
        <begin position="221"/>
        <end position="244"/>
    </location>
</feature>
<evidence type="ECO:0000313" key="5">
    <source>
        <dbReference type="Proteomes" id="UP001165083"/>
    </source>
</evidence>
<feature type="compositionally biased region" description="Polar residues" evidence="2">
    <location>
        <begin position="226"/>
        <end position="235"/>
    </location>
</feature>
<feature type="coiled-coil region" evidence="1">
    <location>
        <begin position="638"/>
        <end position="668"/>
    </location>
</feature>
<feature type="compositionally biased region" description="Polar residues" evidence="2">
    <location>
        <begin position="597"/>
        <end position="607"/>
    </location>
</feature>
<organism evidence="4 5">
    <name type="scientific">Phytophthora lilii</name>
    <dbReference type="NCBI Taxonomy" id="2077276"/>
    <lineage>
        <taxon>Eukaryota</taxon>
        <taxon>Sar</taxon>
        <taxon>Stramenopiles</taxon>
        <taxon>Oomycota</taxon>
        <taxon>Peronosporomycetes</taxon>
        <taxon>Peronosporales</taxon>
        <taxon>Peronosporaceae</taxon>
        <taxon>Phytophthora</taxon>
    </lineage>
</organism>
<keyword evidence="5" id="KW-1185">Reference proteome</keyword>
<evidence type="ECO:0000256" key="2">
    <source>
        <dbReference type="SAM" id="MobiDB-lite"/>
    </source>
</evidence>
<dbReference type="Gene3D" id="2.60.200.20">
    <property type="match status" value="1"/>
</dbReference>
<dbReference type="OrthoDB" id="687730at2759"/>
<evidence type="ECO:0000256" key="1">
    <source>
        <dbReference type="SAM" id="Coils"/>
    </source>
</evidence>
<keyword evidence="1" id="KW-0175">Coiled coil</keyword>
<dbReference type="Proteomes" id="UP001165083">
    <property type="component" value="Unassembled WGS sequence"/>
</dbReference>
<evidence type="ECO:0000259" key="3">
    <source>
        <dbReference type="PROSITE" id="PS50006"/>
    </source>
</evidence>
<feature type="region of interest" description="Disordered" evidence="2">
    <location>
        <begin position="326"/>
        <end position="385"/>
    </location>
</feature>
<feature type="coiled-coil region" evidence="1">
    <location>
        <begin position="403"/>
        <end position="451"/>
    </location>
</feature>
<feature type="compositionally biased region" description="Acidic residues" evidence="2">
    <location>
        <begin position="565"/>
        <end position="575"/>
    </location>
</feature>
<dbReference type="CDD" id="cd00060">
    <property type="entry name" value="FHA"/>
    <property type="match status" value="1"/>
</dbReference>
<feature type="compositionally biased region" description="Basic residues" evidence="2">
    <location>
        <begin position="372"/>
        <end position="382"/>
    </location>
</feature>
<dbReference type="EMBL" id="BSXW01000534">
    <property type="protein sequence ID" value="GMF24884.1"/>
    <property type="molecule type" value="Genomic_DNA"/>
</dbReference>
<comment type="caution">
    <text evidence="4">The sequence shown here is derived from an EMBL/GenBank/DDBJ whole genome shotgun (WGS) entry which is preliminary data.</text>
</comment>
<dbReference type="Pfam" id="PF00498">
    <property type="entry name" value="FHA"/>
    <property type="match status" value="1"/>
</dbReference>
<protein>
    <submittedName>
        <fullName evidence="4">Unnamed protein product</fullName>
    </submittedName>
</protein>
<dbReference type="SUPFAM" id="SSF49879">
    <property type="entry name" value="SMAD/FHA domain"/>
    <property type="match status" value="1"/>
</dbReference>
<feature type="region of interest" description="Disordered" evidence="2">
    <location>
        <begin position="259"/>
        <end position="288"/>
    </location>
</feature>
<dbReference type="InterPro" id="IPR008984">
    <property type="entry name" value="SMAD_FHA_dom_sf"/>
</dbReference>
<dbReference type="PROSITE" id="PS50006">
    <property type="entry name" value="FHA_DOMAIN"/>
    <property type="match status" value="1"/>
</dbReference>
<evidence type="ECO:0000313" key="4">
    <source>
        <dbReference type="EMBL" id="GMF24884.1"/>
    </source>
</evidence>
<name>A0A9W6U2U6_9STRA</name>
<proteinExistence type="predicted"/>
<accession>A0A9W6U2U6</accession>
<feature type="region of interest" description="Disordered" evidence="2">
    <location>
        <begin position="562"/>
        <end position="614"/>
    </location>
</feature>
<feature type="domain" description="FHA" evidence="3">
    <location>
        <begin position="77"/>
        <end position="131"/>
    </location>
</feature>
<dbReference type="InterPro" id="IPR000253">
    <property type="entry name" value="FHA_dom"/>
</dbReference>